<dbReference type="EMBL" id="MBAD02000738">
    <property type="protein sequence ID" value="RLN63409.1"/>
    <property type="molecule type" value="Genomic_DNA"/>
</dbReference>
<evidence type="ECO:0000313" key="3">
    <source>
        <dbReference type="Proteomes" id="UP000284657"/>
    </source>
</evidence>
<evidence type="ECO:0000313" key="2">
    <source>
        <dbReference type="EMBL" id="RLN63409.1"/>
    </source>
</evidence>
<gene>
    <name evidence="2" type="ORF">BBJ29_003944</name>
</gene>
<evidence type="ECO:0000256" key="1">
    <source>
        <dbReference type="SAM" id="MobiDB-lite"/>
    </source>
</evidence>
<feature type="compositionally biased region" description="Pro residues" evidence="1">
    <location>
        <begin position="28"/>
        <end position="42"/>
    </location>
</feature>
<reference evidence="2 3" key="1">
    <citation type="submission" date="2018-07" db="EMBL/GenBank/DDBJ databases">
        <title>Genome sequencing of oomycete isolates from Chile give support for New Zealand origin for Phytophthora kernoviae and make available the first Nothophytophthora sp. genome.</title>
        <authorList>
            <person name="Studholme D.J."/>
            <person name="Sanfuentes E."/>
            <person name="Panda P."/>
            <person name="Hill R."/>
            <person name="Sambles C."/>
            <person name="Grant M."/>
            <person name="Williams N.M."/>
            <person name="Mcdougal R.L."/>
        </authorList>
    </citation>
    <scope>NUCLEOTIDE SEQUENCE [LARGE SCALE GENOMIC DNA]</scope>
    <source>
        <strain evidence="2">Chile7</strain>
    </source>
</reference>
<sequence>METTQTEAVVENNVAVAAAGEGVDLTPTPTPTLTPTPTPTPTLTPRRRSLLPILPQQSVPLGSLVVDKEETRVAPLMSASKEIYFAKHKDLLKAGPVANVQGQGEEEREMMTKKMLASLERHLSRVQKSTQQVASPNQQSSSNLFNVPSSDELMD</sequence>
<accession>A0A421G4H5</accession>
<feature type="compositionally biased region" description="Polar residues" evidence="1">
    <location>
        <begin position="126"/>
        <end position="149"/>
    </location>
</feature>
<name>A0A421G4H5_9STRA</name>
<organism evidence="2 3">
    <name type="scientific">Phytophthora kernoviae</name>
    <dbReference type="NCBI Taxonomy" id="325452"/>
    <lineage>
        <taxon>Eukaryota</taxon>
        <taxon>Sar</taxon>
        <taxon>Stramenopiles</taxon>
        <taxon>Oomycota</taxon>
        <taxon>Peronosporomycetes</taxon>
        <taxon>Peronosporales</taxon>
        <taxon>Peronosporaceae</taxon>
        <taxon>Phytophthora</taxon>
    </lineage>
</organism>
<comment type="caution">
    <text evidence="2">The sequence shown here is derived from an EMBL/GenBank/DDBJ whole genome shotgun (WGS) entry which is preliminary data.</text>
</comment>
<proteinExistence type="predicted"/>
<feature type="region of interest" description="Disordered" evidence="1">
    <location>
        <begin position="122"/>
        <end position="155"/>
    </location>
</feature>
<dbReference type="Proteomes" id="UP000284657">
    <property type="component" value="Unassembled WGS sequence"/>
</dbReference>
<dbReference type="AlphaFoldDB" id="A0A421G4H5"/>
<feature type="region of interest" description="Disordered" evidence="1">
    <location>
        <begin position="19"/>
        <end position="45"/>
    </location>
</feature>
<protein>
    <submittedName>
        <fullName evidence="2">Uncharacterized protein</fullName>
    </submittedName>
</protein>